<dbReference type="EMBL" id="KK115269">
    <property type="protein sequence ID" value="KFM64618.1"/>
    <property type="molecule type" value="Genomic_DNA"/>
</dbReference>
<evidence type="ECO:0000313" key="2">
    <source>
        <dbReference type="EMBL" id="KFM64618.1"/>
    </source>
</evidence>
<feature type="non-terminal residue" evidence="2">
    <location>
        <position position="63"/>
    </location>
</feature>
<organism evidence="2 3">
    <name type="scientific">Stegodyphus mimosarum</name>
    <name type="common">African social velvet spider</name>
    <dbReference type="NCBI Taxonomy" id="407821"/>
    <lineage>
        <taxon>Eukaryota</taxon>
        <taxon>Metazoa</taxon>
        <taxon>Ecdysozoa</taxon>
        <taxon>Arthropoda</taxon>
        <taxon>Chelicerata</taxon>
        <taxon>Arachnida</taxon>
        <taxon>Araneae</taxon>
        <taxon>Araneomorphae</taxon>
        <taxon>Entelegynae</taxon>
        <taxon>Eresoidea</taxon>
        <taxon>Eresidae</taxon>
        <taxon>Stegodyphus</taxon>
    </lineage>
</organism>
<keyword evidence="3" id="KW-1185">Reference proteome</keyword>
<dbReference type="OrthoDB" id="6430081at2759"/>
<dbReference type="Proteomes" id="UP000054359">
    <property type="component" value="Unassembled WGS sequence"/>
</dbReference>
<proteinExistence type="predicted"/>
<sequence>MAALALLFDLVLFLGWSLRASKELKIPQPMVWRVLKHCLHMKPYKLQLLQALHPDDHNKRYEF</sequence>
<feature type="signal peptide" evidence="1">
    <location>
        <begin position="1"/>
        <end position="20"/>
    </location>
</feature>
<evidence type="ECO:0000256" key="1">
    <source>
        <dbReference type="SAM" id="SignalP"/>
    </source>
</evidence>
<dbReference type="AlphaFoldDB" id="A0A087THM9"/>
<evidence type="ECO:0000313" key="3">
    <source>
        <dbReference type="Proteomes" id="UP000054359"/>
    </source>
</evidence>
<gene>
    <name evidence="2" type="ORF">X975_07090</name>
</gene>
<reference evidence="2 3" key="1">
    <citation type="submission" date="2013-11" db="EMBL/GenBank/DDBJ databases">
        <title>Genome sequencing of Stegodyphus mimosarum.</title>
        <authorList>
            <person name="Bechsgaard J."/>
        </authorList>
    </citation>
    <scope>NUCLEOTIDE SEQUENCE [LARGE SCALE GENOMIC DNA]</scope>
</reference>
<feature type="chain" id="PRO_5001829656" evidence="1">
    <location>
        <begin position="21"/>
        <end position="63"/>
    </location>
</feature>
<protein>
    <submittedName>
        <fullName evidence="2">Uncharacterized protein</fullName>
    </submittedName>
</protein>
<name>A0A087THM9_STEMI</name>
<accession>A0A087THM9</accession>
<keyword evidence="1" id="KW-0732">Signal</keyword>